<evidence type="ECO:0008006" key="3">
    <source>
        <dbReference type="Google" id="ProtNLM"/>
    </source>
</evidence>
<dbReference type="RefSeq" id="WP_143713344.1">
    <property type="nucleotide sequence ID" value="NZ_CZVU01000011.1"/>
</dbReference>
<dbReference type="InterPro" id="IPR036318">
    <property type="entry name" value="FAD-bd_PCMH-like_sf"/>
</dbReference>
<organism evidence="1 2">
    <name type="scientific">Kryptobacter tengchongensis</name>
    <dbReference type="NCBI Taxonomy" id="1643429"/>
    <lineage>
        <taxon>Bacteria</taxon>
        <taxon>Pseudomonadati</taxon>
        <taxon>Candidatus Kryptoniota</taxon>
        <taxon>Candidatus Kryptobacter</taxon>
    </lineage>
</organism>
<name>A0A656D4Y7_KRYT1</name>
<dbReference type="Gene3D" id="3.30.43.10">
    <property type="entry name" value="Uridine Diphospho-n-acetylenolpyruvylglucosamine Reductase, domain 2"/>
    <property type="match status" value="1"/>
</dbReference>
<protein>
    <recommendedName>
        <fullName evidence="3">FAD binding domain-containing protein</fullName>
    </recommendedName>
</protein>
<keyword evidence="2" id="KW-1185">Reference proteome</keyword>
<feature type="non-terminal residue" evidence="1">
    <location>
        <position position="69"/>
    </location>
</feature>
<evidence type="ECO:0000313" key="1">
    <source>
        <dbReference type="EMBL" id="CUS98365.1"/>
    </source>
</evidence>
<sequence>MDIRIIRRLEEIVGKGRVLTSIENRIAYSYDATPTFASLPDAIVIPETPEHVSQVLKLANEENFIVIPR</sequence>
<proteinExistence type="predicted"/>
<dbReference type="Proteomes" id="UP000243065">
    <property type="component" value="Unassembled WGS sequence"/>
</dbReference>
<dbReference type="EMBL" id="CZVU01000011">
    <property type="protein sequence ID" value="CUS98365.1"/>
    <property type="molecule type" value="Genomic_DNA"/>
</dbReference>
<evidence type="ECO:0000313" key="2">
    <source>
        <dbReference type="Proteomes" id="UP000243065"/>
    </source>
</evidence>
<dbReference type="GO" id="GO:0050660">
    <property type="term" value="F:flavin adenine dinucleotide binding"/>
    <property type="evidence" value="ECO:0007669"/>
    <property type="project" value="InterPro"/>
</dbReference>
<gene>
    <name evidence="1" type="ORF">JGI24_00439</name>
</gene>
<dbReference type="SUPFAM" id="SSF56176">
    <property type="entry name" value="FAD-binding/transporter-associated domain-like"/>
    <property type="match status" value="1"/>
</dbReference>
<accession>A0A656D4Y7</accession>
<dbReference type="InterPro" id="IPR016167">
    <property type="entry name" value="FAD-bd_PCMH_sub1"/>
</dbReference>
<dbReference type="AlphaFoldDB" id="A0A656D4Y7"/>
<reference evidence="1 2" key="1">
    <citation type="submission" date="2015-11" db="EMBL/GenBank/DDBJ databases">
        <authorList>
            <person name="Varghese N."/>
        </authorList>
    </citation>
    <scope>NUCLEOTIDE SEQUENCE [LARGE SCALE GENOMIC DNA]</scope>
    <source>
        <strain evidence="1 2">JGI-24</strain>
    </source>
</reference>